<evidence type="ECO:0000259" key="9">
    <source>
        <dbReference type="Pfam" id="PF01545"/>
    </source>
</evidence>
<dbReference type="FunFam" id="1.20.1510.10:FF:000006">
    <property type="entry name" value="Divalent cation efflux transporter"/>
    <property type="match status" value="1"/>
</dbReference>
<dbReference type="AlphaFoldDB" id="A0A285V7D2"/>
<gene>
    <name evidence="11" type="ORF">SAMN05660748_2715</name>
</gene>
<feature type="compositionally biased region" description="Basic and acidic residues" evidence="7">
    <location>
        <begin position="9"/>
        <end position="53"/>
    </location>
</feature>
<dbReference type="SUPFAM" id="SSF160240">
    <property type="entry name" value="Cation efflux protein cytoplasmic domain-like"/>
    <property type="match status" value="1"/>
</dbReference>
<dbReference type="GO" id="GO:0006882">
    <property type="term" value="P:intracellular zinc ion homeostasis"/>
    <property type="evidence" value="ECO:0007669"/>
    <property type="project" value="TreeGrafter"/>
</dbReference>
<keyword evidence="4 8" id="KW-0812">Transmembrane</keyword>
<evidence type="ECO:0000256" key="4">
    <source>
        <dbReference type="ARBA" id="ARBA00022692"/>
    </source>
</evidence>
<dbReference type="Gene3D" id="3.30.70.1350">
    <property type="entry name" value="Cation efflux protein, cytoplasmic domain"/>
    <property type="match status" value="1"/>
</dbReference>
<dbReference type="GO" id="GO:0015086">
    <property type="term" value="F:cadmium ion transmembrane transporter activity"/>
    <property type="evidence" value="ECO:0007669"/>
    <property type="project" value="TreeGrafter"/>
</dbReference>
<dbReference type="Pfam" id="PF16916">
    <property type="entry name" value="ZT_dimer"/>
    <property type="match status" value="1"/>
</dbReference>
<evidence type="ECO:0000256" key="8">
    <source>
        <dbReference type="SAM" id="Phobius"/>
    </source>
</evidence>
<evidence type="ECO:0000256" key="5">
    <source>
        <dbReference type="ARBA" id="ARBA00022989"/>
    </source>
</evidence>
<dbReference type="InterPro" id="IPR027470">
    <property type="entry name" value="Cation_efflux_CTD"/>
</dbReference>
<dbReference type="InterPro" id="IPR050291">
    <property type="entry name" value="CDF_Transporter"/>
</dbReference>
<feature type="transmembrane region" description="Helical" evidence="8">
    <location>
        <begin position="154"/>
        <end position="174"/>
    </location>
</feature>
<evidence type="ECO:0000256" key="2">
    <source>
        <dbReference type="ARBA" id="ARBA00008114"/>
    </source>
</evidence>
<dbReference type="Gene3D" id="1.20.1510.10">
    <property type="entry name" value="Cation efflux protein transmembrane domain"/>
    <property type="match status" value="1"/>
</dbReference>
<proteinExistence type="inferred from homology"/>
<keyword evidence="5 8" id="KW-1133">Transmembrane helix</keyword>
<feature type="transmembrane region" description="Helical" evidence="8">
    <location>
        <begin position="232"/>
        <end position="250"/>
    </location>
</feature>
<dbReference type="GO" id="GO:0005886">
    <property type="term" value="C:plasma membrane"/>
    <property type="evidence" value="ECO:0007669"/>
    <property type="project" value="TreeGrafter"/>
</dbReference>
<comment type="subcellular location">
    <subcellularLocation>
        <location evidence="1">Membrane</location>
        <topology evidence="1">Multi-pass membrane protein</topology>
    </subcellularLocation>
</comment>
<dbReference type="GO" id="GO:0015093">
    <property type="term" value="F:ferrous iron transmembrane transporter activity"/>
    <property type="evidence" value="ECO:0007669"/>
    <property type="project" value="TreeGrafter"/>
</dbReference>
<reference evidence="12" key="1">
    <citation type="submission" date="2017-08" db="EMBL/GenBank/DDBJ databases">
        <authorList>
            <person name="Varghese N."/>
            <person name="Submissions S."/>
        </authorList>
    </citation>
    <scope>NUCLEOTIDE SEQUENCE [LARGE SCALE GENOMIC DNA]</scope>
    <source>
        <strain evidence="12">DSM 4725</strain>
    </source>
</reference>
<protein>
    <submittedName>
        <fullName evidence="11">Cation diffusion facilitator family transporter</fullName>
    </submittedName>
</protein>
<feature type="domain" description="Cation efflux protein cytoplasmic" evidence="10">
    <location>
        <begin position="286"/>
        <end position="361"/>
    </location>
</feature>
<feature type="region of interest" description="Disordered" evidence="7">
    <location>
        <begin position="364"/>
        <end position="388"/>
    </location>
</feature>
<keyword evidence="6 8" id="KW-0472">Membrane</keyword>
<feature type="transmembrane region" description="Helical" evidence="8">
    <location>
        <begin position="92"/>
        <end position="116"/>
    </location>
</feature>
<feature type="domain" description="Cation efflux protein transmembrane" evidence="9">
    <location>
        <begin position="88"/>
        <end position="275"/>
    </location>
</feature>
<feature type="transmembrane region" description="Helical" evidence="8">
    <location>
        <begin position="186"/>
        <end position="211"/>
    </location>
</feature>
<dbReference type="InterPro" id="IPR036837">
    <property type="entry name" value="Cation_efflux_CTD_sf"/>
</dbReference>
<evidence type="ECO:0000313" key="11">
    <source>
        <dbReference type="EMBL" id="SOC49979.1"/>
    </source>
</evidence>
<dbReference type="PANTHER" id="PTHR43840">
    <property type="entry name" value="MITOCHONDRIAL METAL TRANSPORTER 1-RELATED"/>
    <property type="match status" value="1"/>
</dbReference>
<feature type="transmembrane region" description="Helical" evidence="8">
    <location>
        <begin position="256"/>
        <end position="273"/>
    </location>
</feature>
<evidence type="ECO:0000256" key="3">
    <source>
        <dbReference type="ARBA" id="ARBA00022448"/>
    </source>
</evidence>
<dbReference type="Proteomes" id="UP000219435">
    <property type="component" value="Unassembled WGS sequence"/>
</dbReference>
<dbReference type="InterPro" id="IPR058533">
    <property type="entry name" value="Cation_efflux_TM"/>
</dbReference>
<comment type="similarity">
    <text evidence="2">Belongs to the cation diffusion facilitator (CDF) transporter (TC 2.A.4) family.</text>
</comment>
<dbReference type="GO" id="GO:0015341">
    <property type="term" value="F:zinc efflux antiporter activity"/>
    <property type="evidence" value="ECO:0007669"/>
    <property type="project" value="TreeGrafter"/>
</dbReference>
<dbReference type="Pfam" id="PF01545">
    <property type="entry name" value="Cation_efflux"/>
    <property type="match status" value="1"/>
</dbReference>
<feature type="region of interest" description="Disordered" evidence="7">
    <location>
        <begin position="1"/>
        <end position="55"/>
    </location>
</feature>
<accession>A0A285V7D2</accession>
<dbReference type="SUPFAM" id="SSF161111">
    <property type="entry name" value="Cation efflux protein transmembrane domain-like"/>
    <property type="match status" value="1"/>
</dbReference>
<dbReference type="EMBL" id="OBQI01000003">
    <property type="protein sequence ID" value="SOC49979.1"/>
    <property type="molecule type" value="Genomic_DNA"/>
</dbReference>
<sequence length="388" mass="40771">MISPSQPSHAHEPERGRPSGHDHDDLPGHASHDHDHGHGDGHGHDSHGHDHPRGLKGLLRTVFRPHSHDSADSVDSALEASKEGVRALKISLVALLVTALAQAVVVFFTGSVALLADTIHNFSDALTAVPLWIAFVLGRRAASRRYTYGYDRAEDLAGVFIVVMIAVSAVVAGYESVRRLLDPQPISNVGVVIAAGLIGAAGNELVALYRIRVGRKIGSAALVADGLHARTDGFTSLAVVLGALGVLAGFPLADPLVGLGITVAILFVLKGAATEIYRRLMDAVEPELVDAAETSITATPGVLGIERLRLRWTGHRIRAEAAVLVDPAIGVVEGHAIAVDVHHRLLHDVPRLVDATVHVSPLDHGGQDHHAALAHHRASPTVAGAPGT</sequence>
<evidence type="ECO:0000313" key="12">
    <source>
        <dbReference type="Proteomes" id="UP000219435"/>
    </source>
</evidence>
<name>A0A285V7D2_9ACTN</name>
<evidence type="ECO:0000256" key="7">
    <source>
        <dbReference type="SAM" id="MobiDB-lite"/>
    </source>
</evidence>
<organism evidence="11 12">
    <name type="scientific">Blastococcus aggregatus</name>
    <dbReference type="NCBI Taxonomy" id="38502"/>
    <lineage>
        <taxon>Bacteria</taxon>
        <taxon>Bacillati</taxon>
        <taxon>Actinomycetota</taxon>
        <taxon>Actinomycetes</taxon>
        <taxon>Geodermatophilales</taxon>
        <taxon>Geodermatophilaceae</taxon>
        <taxon>Blastococcus</taxon>
    </lineage>
</organism>
<evidence type="ECO:0000256" key="6">
    <source>
        <dbReference type="ARBA" id="ARBA00023136"/>
    </source>
</evidence>
<feature type="transmembrane region" description="Helical" evidence="8">
    <location>
        <begin position="122"/>
        <end position="142"/>
    </location>
</feature>
<evidence type="ECO:0000256" key="1">
    <source>
        <dbReference type="ARBA" id="ARBA00004141"/>
    </source>
</evidence>
<keyword evidence="12" id="KW-1185">Reference proteome</keyword>
<dbReference type="NCBIfam" id="TIGR01297">
    <property type="entry name" value="CDF"/>
    <property type="match status" value="1"/>
</dbReference>
<dbReference type="OrthoDB" id="9813655at2"/>
<evidence type="ECO:0000259" key="10">
    <source>
        <dbReference type="Pfam" id="PF16916"/>
    </source>
</evidence>
<dbReference type="InterPro" id="IPR002524">
    <property type="entry name" value="Cation_efflux"/>
</dbReference>
<keyword evidence="3" id="KW-0813">Transport</keyword>
<dbReference type="PANTHER" id="PTHR43840:SF15">
    <property type="entry name" value="MITOCHONDRIAL METAL TRANSPORTER 1-RELATED"/>
    <property type="match status" value="1"/>
</dbReference>
<dbReference type="InterPro" id="IPR027469">
    <property type="entry name" value="Cation_efflux_TMD_sf"/>
</dbReference>